<organism evidence="3 4">
    <name type="scientific">Methylophaga nitratireducenticrescens</name>
    <dbReference type="NCBI Taxonomy" id="754476"/>
    <lineage>
        <taxon>Bacteria</taxon>
        <taxon>Pseudomonadati</taxon>
        <taxon>Pseudomonadota</taxon>
        <taxon>Gammaproteobacteria</taxon>
        <taxon>Thiotrichales</taxon>
        <taxon>Piscirickettsiaceae</taxon>
        <taxon>Methylophaga</taxon>
    </lineage>
</organism>
<reference evidence="3 4" key="2">
    <citation type="journal article" date="2013" name="Int. J. Syst. Evol. Microbiol.">
        <title>Methylophaga nitratireducenticrescens sp. nov. and Methylophaga frappieri sp. nov., isolated from the biofilm of the methanol-fed denitrification system treating the seawater at the Montreal Biodome.</title>
        <authorList>
            <person name="Villeneuve C."/>
            <person name="Martineau C."/>
            <person name="Mauffrey F."/>
            <person name="Villemur R."/>
        </authorList>
    </citation>
    <scope>NUCLEOTIDE SEQUENCE [LARGE SCALE GENOMIC DNA]</scope>
    <source>
        <strain evidence="3 4">JAM1</strain>
    </source>
</reference>
<dbReference type="eggNOG" id="ENOG5031G5F">
    <property type="taxonomic scope" value="Bacteria"/>
</dbReference>
<dbReference type="PATRIC" id="fig|754476.3.peg.344"/>
<dbReference type="STRING" id="754476.Q7A_348"/>
<evidence type="ECO:0000259" key="2">
    <source>
        <dbReference type="Pfam" id="PF03432"/>
    </source>
</evidence>
<dbReference type="AlphaFoldDB" id="I1XFN6"/>
<dbReference type="Proteomes" id="UP000009144">
    <property type="component" value="Chromosome"/>
</dbReference>
<keyword evidence="4" id="KW-1185">Reference proteome</keyword>
<dbReference type="HOGENOM" id="CLU_454009_0_0_6"/>
<feature type="domain" description="MobA/VirD2-like nuclease" evidence="2">
    <location>
        <begin position="59"/>
        <end position="150"/>
    </location>
</feature>
<dbReference type="KEGG" id="mej:Q7A_348"/>
<gene>
    <name evidence="3" type="ordered locus">Q7A_348</name>
</gene>
<evidence type="ECO:0000313" key="4">
    <source>
        <dbReference type="Proteomes" id="UP000009144"/>
    </source>
</evidence>
<dbReference type="InterPro" id="IPR005094">
    <property type="entry name" value="Endonuclease_MobA/VirD2"/>
</dbReference>
<name>I1XFN6_METNJ</name>
<proteinExistence type="predicted"/>
<accession>I1XFN6</accession>
<reference evidence="3 4" key="1">
    <citation type="journal article" date="2012" name="J. Bacteriol.">
        <title>Complete genome sequences of Methylophaga sp. strain JAM1 and Methylophaga sp. strain JAM7.</title>
        <authorList>
            <person name="Villeneuve C."/>
            <person name="Martineau C."/>
            <person name="Mauffrey F."/>
            <person name="Villemur R."/>
        </authorList>
    </citation>
    <scope>NUCLEOTIDE SEQUENCE [LARGE SCALE GENOMIC DNA]</scope>
    <source>
        <strain evidence="3 4">JAM1</strain>
    </source>
</reference>
<evidence type="ECO:0000256" key="1">
    <source>
        <dbReference type="SAM" id="MobiDB-lite"/>
    </source>
</evidence>
<feature type="compositionally biased region" description="Basic and acidic residues" evidence="1">
    <location>
        <begin position="376"/>
        <end position="389"/>
    </location>
</feature>
<feature type="region of interest" description="Disordered" evidence="1">
    <location>
        <begin position="287"/>
        <end position="313"/>
    </location>
</feature>
<dbReference type="RefSeq" id="WP_014705580.1">
    <property type="nucleotide sequence ID" value="NC_017857.3"/>
</dbReference>
<dbReference type="EMBL" id="CP003390">
    <property type="protein sequence ID" value="AFI83205.1"/>
    <property type="molecule type" value="Genomic_DNA"/>
</dbReference>
<feature type="region of interest" description="Disordered" evidence="1">
    <location>
        <begin position="354"/>
        <end position="418"/>
    </location>
</feature>
<evidence type="ECO:0000313" key="3">
    <source>
        <dbReference type="EMBL" id="AFI83205.1"/>
    </source>
</evidence>
<feature type="compositionally biased region" description="Low complexity" evidence="1">
    <location>
        <begin position="292"/>
        <end position="305"/>
    </location>
</feature>
<protein>
    <submittedName>
        <fullName evidence="3">Relaxase/mobilization nuclease</fullName>
    </submittedName>
</protein>
<sequence length="601" mass="68171">MHIKFLEHGTGQVLDAVEYLLAVTDAKGERRAGVEIRRGDLYQLASLADSLDFKYRYSSAVVSFHPDDMPTDEQLETLTDEFERTAFAGMDPEQYSWGVVRHDDNLGGFHLHIIIARVELRTGRSFNPAPPGWQKTFDPLRDHFNTRYGWKSPDIDAHPENARVIQPGHRVYRDVRTAVTSGLEDPRQAIIEYVQTGIVSGLVKDRKDMIAYLEEAGFEISRAGKNYITVMDPDLESGNRWRLKGALFDENFDFDRTLAAKAARRNGVDRKPDSAAAATFYRQLEKKRGERAQYNQKKYQQSKNSATRRNQRAIKSQTEVAQEMEADLAYAALGESLPAVVASTGDSVRNLATGATQSRGSESEPAVESAQRRAKKTESQELRRQDLRANRRNSPAVQQRLPDPSAVKRDVPTQPRRQKQLFGEILPFNDIQHIDLNKRLLRFNDGSQIEVGKTSLTAKKMSDKKAAIRLIAGSKARHWQVIKLSGSLAFFELAAELAFKEGIDVVPLTPQQKMIMEKMYERERINRARAAIAETITKSERRLDVIKSASQRSRELHARFTKEVGRNWFSQPGNGLIDSIWFNKEQASQIQKSQQQKKTIS</sequence>
<dbReference type="OrthoDB" id="5351104at2"/>
<dbReference type="Pfam" id="PF03432">
    <property type="entry name" value="Relaxase"/>
    <property type="match status" value="1"/>
</dbReference>